<organism evidence="2 3">
    <name type="scientific">Mycena alexandri</name>
    <dbReference type="NCBI Taxonomy" id="1745969"/>
    <lineage>
        <taxon>Eukaryota</taxon>
        <taxon>Fungi</taxon>
        <taxon>Dikarya</taxon>
        <taxon>Basidiomycota</taxon>
        <taxon>Agaricomycotina</taxon>
        <taxon>Agaricomycetes</taxon>
        <taxon>Agaricomycetidae</taxon>
        <taxon>Agaricales</taxon>
        <taxon>Marasmiineae</taxon>
        <taxon>Mycenaceae</taxon>
        <taxon>Mycena</taxon>
    </lineage>
</organism>
<feature type="compositionally biased region" description="Low complexity" evidence="1">
    <location>
        <begin position="683"/>
        <end position="727"/>
    </location>
</feature>
<feature type="compositionally biased region" description="Acidic residues" evidence="1">
    <location>
        <begin position="653"/>
        <end position="674"/>
    </location>
</feature>
<feature type="region of interest" description="Disordered" evidence="1">
    <location>
        <begin position="347"/>
        <end position="458"/>
    </location>
</feature>
<feature type="compositionally biased region" description="Pro residues" evidence="1">
    <location>
        <begin position="1061"/>
        <end position="1076"/>
    </location>
</feature>
<evidence type="ECO:0000256" key="1">
    <source>
        <dbReference type="SAM" id="MobiDB-lite"/>
    </source>
</evidence>
<feature type="region of interest" description="Disordered" evidence="1">
    <location>
        <begin position="1057"/>
        <end position="1156"/>
    </location>
</feature>
<accession>A0AAD6SKC3</accession>
<feature type="compositionally biased region" description="Low complexity" evidence="1">
    <location>
        <begin position="7"/>
        <end position="20"/>
    </location>
</feature>
<dbReference type="AlphaFoldDB" id="A0AAD6SKC3"/>
<feature type="compositionally biased region" description="Low complexity" evidence="1">
    <location>
        <begin position="982"/>
        <end position="992"/>
    </location>
</feature>
<feature type="compositionally biased region" description="Basic and acidic residues" evidence="1">
    <location>
        <begin position="449"/>
        <end position="458"/>
    </location>
</feature>
<feature type="region of interest" description="Disordered" evidence="1">
    <location>
        <begin position="637"/>
        <end position="744"/>
    </location>
</feature>
<feature type="compositionally biased region" description="Low complexity" evidence="1">
    <location>
        <begin position="637"/>
        <end position="648"/>
    </location>
</feature>
<keyword evidence="3" id="KW-1185">Reference proteome</keyword>
<comment type="caution">
    <text evidence="2">The sequence shown here is derived from an EMBL/GenBank/DDBJ whole genome shotgun (WGS) entry which is preliminary data.</text>
</comment>
<feature type="compositionally biased region" description="Basic and acidic residues" evidence="1">
    <location>
        <begin position="381"/>
        <end position="400"/>
    </location>
</feature>
<reference evidence="2" key="1">
    <citation type="submission" date="2023-03" db="EMBL/GenBank/DDBJ databases">
        <title>Massive genome expansion in bonnet fungi (Mycena s.s.) driven by repeated elements and novel gene families across ecological guilds.</title>
        <authorList>
            <consortium name="Lawrence Berkeley National Laboratory"/>
            <person name="Harder C.B."/>
            <person name="Miyauchi S."/>
            <person name="Viragh M."/>
            <person name="Kuo A."/>
            <person name="Thoen E."/>
            <person name="Andreopoulos B."/>
            <person name="Lu D."/>
            <person name="Skrede I."/>
            <person name="Drula E."/>
            <person name="Henrissat B."/>
            <person name="Morin E."/>
            <person name="Kohler A."/>
            <person name="Barry K."/>
            <person name="LaButti K."/>
            <person name="Morin E."/>
            <person name="Salamov A."/>
            <person name="Lipzen A."/>
            <person name="Mereny Z."/>
            <person name="Hegedus B."/>
            <person name="Baldrian P."/>
            <person name="Stursova M."/>
            <person name="Weitz H."/>
            <person name="Taylor A."/>
            <person name="Grigoriev I.V."/>
            <person name="Nagy L.G."/>
            <person name="Martin F."/>
            <person name="Kauserud H."/>
        </authorList>
    </citation>
    <scope>NUCLEOTIDE SEQUENCE</scope>
    <source>
        <strain evidence="2">CBHHK200</strain>
    </source>
</reference>
<dbReference type="EMBL" id="JARJCM010000103">
    <property type="protein sequence ID" value="KAJ7029203.1"/>
    <property type="molecule type" value="Genomic_DNA"/>
</dbReference>
<protein>
    <submittedName>
        <fullName evidence="2">Uncharacterized protein</fullName>
    </submittedName>
</protein>
<name>A0AAD6SKC3_9AGAR</name>
<sequence length="1156" mass="126061">MGSGYALTRSSSSLRTLPLTQLNTKLDAMSSNAGPSSSHPTPSRTARGLPKKSPAAVSSALPATGDFASPAAPRLRVGAEPVNINTAFLQANYTGREIVSLFKLRSDADHPRFLNLLDVQNTLGHTQMVAESLADRLAELDENPPTLADLRPRPVRATVVPPAPLPSPPVLPPLIPDSDAPHNPTDELDEAAEEELAEFSRKRQARFDERKALRNNHRATCERVQREHEAAFWAEQDRLQEYWENENVAHLDDLAAYDEERARVVSSLEELADSWDRDVVRARRHVVRQNEIEAVTRHIFRLRDEVAYAHEMLVALQGNQTLGEEINIFLESAHLGEVPPGFSYRPVDSNTRYVNHPVSPSVPSQPPPASSSSSSSTIPREQGKGKGKALDSPEKGKGRAVDSAGKGKGKAHEVASSTESSKLPRVTLRLPPPPADFAAVRGSGSKKRVAVEDGASERPLKVKKSTAYDFSGRHTCNLRGGVIDFPILSSTHEPVTVPKGFKTWPAFFQRYLRVARLLLRYGTRKAVKFPKPCAPCSKTGCPCFTDPERTQVSCATCVVGKMKCVPSGSNTSAHIDAFLAYQHAYASHFDPVRGHLDPTFAAPFDFDKWYPPHFDYRTRAEKRKGIPFLFSKKDAAKGGAVDSAGSGDARSEAEDEDEKEEEEEEEEDAMEVDDAAPPIATLSGSSGSPTRSSARASAGTSKTAQGASAPAQPTASSSRQPVASSSRVRLEDAPVPSVEDPPRTKFSFTAATLLGGSSDRVPPHATYAERHLRARDDFSLVVPPDSCFGKLRPWNIPQEEYPLEVSVPRYHARRSWILHWAAEMDRMAIYTAGREFMAALVRDSSPAIDFPPEHLSPPVVYGNVPYPCPVPELTNDAEWRSMALYKARSFTQTLEHARAAVDADTEGRILRGQGREVSAHLPSNWDLANLWGFLAKREAQVKRELVEARVDEDPSSFFSQLFLPGGSPRETPFDADLEDRATPAPGDAPDAPLSSPLPYASGESTPHARLAGRASIDSERLREALRAAAPRHDDPWAQLALRRVLFGNPGPVLGGGLPLSYMPPTPPPLSTPPPVVRPSQDEIPYESDGRATSLAAELRSSSLMDDSDRSPRQPPFSVKTEDGERSVTPYLDGGVWEEDEGSLETMDISGAGETAD</sequence>
<feature type="compositionally biased region" description="Polar residues" evidence="1">
    <location>
        <begin position="21"/>
        <end position="44"/>
    </location>
</feature>
<feature type="region of interest" description="Disordered" evidence="1">
    <location>
        <begin position="1"/>
        <end position="63"/>
    </location>
</feature>
<proteinExistence type="predicted"/>
<evidence type="ECO:0000313" key="2">
    <source>
        <dbReference type="EMBL" id="KAJ7029203.1"/>
    </source>
</evidence>
<feature type="region of interest" description="Disordered" evidence="1">
    <location>
        <begin position="959"/>
        <end position="1015"/>
    </location>
</feature>
<dbReference type="Proteomes" id="UP001218188">
    <property type="component" value="Unassembled WGS sequence"/>
</dbReference>
<gene>
    <name evidence="2" type="ORF">C8F04DRAFT_1265080</name>
</gene>
<evidence type="ECO:0000313" key="3">
    <source>
        <dbReference type="Proteomes" id="UP001218188"/>
    </source>
</evidence>